<name>A0A5E8AMI4_9SPHN</name>
<proteinExistence type="predicted"/>
<gene>
    <name evidence="1" type="ORF">SPHINGO391_70012</name>
</gene>
<organism evidence="1 2">
    <name type="scientific">Sphingomonas aurantiaca</name>
    <dbReference type="NCBI Taxonomy" id="185949"/>
    <lineage>
        <taxon>Bacteria</taxon>
        <taxon>Pseudomonadati</taxon>
        <taxon>Pseudomonadota</taxon>
        <taxon>Alphaproteobacteria</taxon>
        <taxon>Sphingomonadales</taxon>
        <taxon>Sphingomonadaceae</taxon>
        <taxon>Sphingomonas</taxon>
    </lineage>
</organism>
<protein>
    <submittedName>
        <fullName evidence="1">Uncharacterized protein</fullName>
    </submittedName>
</protein>
<accession>A0A5E8AMI4</accession>
<reference evidence="1 2" key="1">
    <citation type="submission" date="2019-09" db="EMBL/GenBank/DDBJ databases">
        <authorList>
            <person name="Dittami M. S."/>
        </authorList>
    </citation>
    <scope>NUCLEOTIDE SEQUENCE [LARGE SCALE GENOMIC DNA]</scope>
    <source>
        <strain evidence="1">SPHINGO391</strain>
    </source>
</reference>
<dbReference type="EMBL" id="CABVLI010000052">
    <property type="protein sequence ID" value="VVT32337.1"/>
    <property type="molecule type" value="Genomic_DNA"/>
</dbReference>
<dbReference type="Proteomes" id="UP000326857">
    <property type="component" value="Unassembled WGS sequence"/>
</dbReference>
<dbReference type="AlphaFoldDB" id="A0A5E8AMI4"/>
<evidence type="ECO:0000313" key="1">
    <source>
        <dbReference type="EMBL" id="VVT32337.1"/>
    </source>
</evidence>
<evidence type="ECO:0000313" key="2">
    <source>
        <dbReference type="Proteomes" id="UP000326857"/>
    </source>
</evidence>
<sequence>MVREVTIRDKPNFIRWGGHVVIASTKIFVKSDNINIKLFFNLV</sequence>